<evidence type="ECO:0000256" key="6">
    <source>
        <dbReference type="SAM" id="MobiDB-lite"/>
    </source>
</evidence>
<evidence type="ECO:0000256" key="1">
    <source>
        <dbReference type="ARBA" id="ARBA00004123"/>
    </source>
</evidence>
<feature type="compositionally biased region" description="Polar residues" evidence="6">
    <location>
        <begin position="212"/>
        <end position="258"/>
    </location>
</feature>
<dbReference type="AlphaFoldDB" id="A0AAD6VW09"/>
<protein>
    <recommendedName>
        <fullName evidence="7">MADS-box domain-containing protein</fullName>
    </recommendedName>
</protein>
<evidence type="ECO:0000256" key="5">
    <source>
        <dbReference type="ARBA" id="ARBA00023242"/>
    </source>
</evidence>
<dbReference type="PROSITE" id="PS50066">
    <property type="entry name" value="MADS_BOX_2"/>
    <property type="match status" value="1"/>
</dbReference>
<evidence type="ECO:0000256" key="3">
    <source>
        <dbReference type="ARBA" id="ARBA00023125"/>
    </source>
</evidence>
<dbReference type="InterPro" id="IPR002100">
    <property type="entry name" value="TF_MADSbox"/>
</dbReference>
<comment type="caution">
    <text evidence="8">The sequence shown here is derived from an EMBL/GenBank/DDBJ whole genome shotgun (WGS) entry which is preliminary data.</text>
</comment>
<dbReference type="Gene3D" id="3.40.1810.10">
    <property type="entry name" value="Transcription factor, MADS-box"/>
    <property type="match status" value="1"/>
</dbReference>
<keyword evidence="5" id="KW-0539">Nucleus</keyword>
<dbReference type="Proteomes" id="UP001164929">
    <property type="component" value="Chromosome 7"/>
</dbReference>
<dbReference type="SMART" id="SM00432">
    <property type="entry name" value="MADS"/>
    <property type="match status" value="1"/>
</dbReference>
<dbReference type="PANTHER" id="PTHR48019">
    <property type="entry name" value="SERUM RESPONSE FACTOR HOMOLOG"/>
    <property type="match status" value="1"/>
</dbReference>
<dbReference type="SUPFAM" id="SSF55455">
    <property type="entry name" value="SRF-like"/>
    <property type="match status" value="1"/>
</dbReference>
<evidence type="ECO:0000259" key="7">
    <source>
        <dbReference type="PROSITE" id="PS50066"/>
    </source>
</evidence>
<keyword evidence="3" id="KW-0238">DNA-binding</keyword>
<dbReference type="GO" id="GO:0005634">
    <property type="term" value="C:nucleus"/>
    <property type="evidence" value="ECO:0007669"/>
    <property type="project" value="UniProtKB-SubCell"/>
</dbReference>
<feature type="region of interest" description="Disordered" evidence="6">
    <location>
        <begin position="208"/>
        <end position="259"/>
    </location>
</feature>
<evidence type="ECO:0000256" key="2">
    <source>
        <dbReference type="ARBA" id="ARBA00023015"/>
    </source>
</evidence>
<dbReference type="InterPro" id="IPR036879">
    <property type="entry name" value="TF_MADSbox_sf"/>
</dbReference>
<dbReference type="EMBL" id="JAQIZT010000007">
    <property type="protein sequence ID" value="KAJ6990332.1"/>
    <property type="molecule type" value="Genomic_DNA"/>
</dbReference>
<keyword evidence="2" id="KW-0805">Transcription regulation</keyword>
<proteinExistence type="predicted"/>
<gene>
    <name evidence="8" type="ORF">NC653_018779</name>
</gene>
<evidence type="ECO:0000313" key="8">
    <source>
        <dbReference type="EMBL" id="KAJ6990332.1"/>
    </source>
</evidence>
<sequence length="282" mass="31028">MGRVKLQLRKIENKTNRHITFAKRKGGLVKKAHELSTLCDVEIAVIIFSPAGKLILFDAKKRLEEILKSYLNLPEKQRGRKESSESDLEEIENEILLCNFESENIEKQIRRFVGSPNFFKIMSEVEFHEEILEKALKCVRDRKRAFLQEIANDTGGVMGSSSHSLNGPPQIVPTSLVMDAADRCNGVETFNQPQTLAGIMQSPGMLQGYAFPSNNTQNNGDSSSNVFMPSSDLNASFSRGKNTTEQGSGSTNAVQSSAGDPAMSGFAAFSRHHPCGCGPFPL</sequence>
<comment type="subcellular location">
    <subcellularLocation>
        <location evidence="1">Nucleus</location>
    </subcellularLocation>
</comment>
<dbReference type="GO" id="GO:0046983">
    <property type="term" value="F:protein dimerization activity"/>
    <property type="evidence" value="ECO:0007669"/>
    <property type="project" value="InterPro"/>
</dbReference>
<dbReference type="PROSITE" id="PS00350">
    <property type="entry name" value="MADS_BOX_1"/>
    <property type="match status" value="1"/>
</dbReference>
<dbReference type="PRINTS" id="PR00404">
    <property type="entry name" value="MADSDOMAIN"/>
</dbReference>
<organism evidence="8 9">
    <name type="scientific">Populus alba x Populus x berolinensis</name>
    <dbReference type="NCBI Taxonomy" id="444605"/>
    <lineage>
        <taxon>Eukaryota</taxon>
        <taxon>Viridiplantae</taxon>
        <taxon>Streptophyta</taxon>
        <taxon>Embryophyta</taxon>
        <taxon>Tracheophyta</taxon>
        <taxon>Spermatophyta</taxon>
        <taxon>Magnoliopsida</taxon>
        <taxon>eudicotyledons</taxon>
        <taxon>Gunneridae</taxon>
        <taxon>Pentapetalae</taxon>
        <taxon>rosids</taxon>
        <taxon>fabids</taxon>
        <taxon>Malpighiales</taxon>
        <taxon>Salicaceae</taxon>
        <taxon>Saliceae</taxon>
        <taxon>Populus</taxon>
    </lineage>
</organism>
<evidence type="ECO:0000313" key="9">
    <source>
        <dbReference type="Proteomes" id="UP001164929"/>
    </source>
</evidence>
<dbReference type="Pfam" id="PF00319">
    <property type="entry name" value="SRF-TF"/>
    <property type="match status" value="1"/>
</dbReference>
<dbReference type="InterPro" id="IPR050142">
    <property type="entry name" value="MADS-box/MEF2_TF"/>
</dbReference>
<feature type="domain" description="MADS-box" evidence="7">
    <location>
        <begin position="1"/>
        <end position="61"/>
    </location>
</feature>
<name>A0AAD6VW09_9ROSI</name>
<dbReference type="GO" id="GO:0003677">
    <property type="term" value="F:DNA binding"/>
    <property type="evidence" value="ECO:0007669"/>
    <property type="project" value="UniProtKB-KW"/>
</dbReference>
<evidence type="ECO:0000256" key="4">
    <source>
        <dbReference type="ARBA" id="ARBA00023163"/>
    </source>
</evidence>
<reference evidence="8" key="1">
    <citation type="journal article" date="2023" name="Mol. Ecol. Resour.">
        <title>Chromosome-level genome assembly of a triploid poplar Populus alba 'Berolinensis'.</title>
        <authorList>
            <person name="Chen S."/>
            <person name="Yu Y."/>
            <person name="Wang X."/>
            <person name="Wang S."/>
            <person name="Zhang T."/>
            <person name="Zhou Y."/>
            <person name="He R."/>
            <person name="Meng N."/>
            <person name="Wang Y."/>
            <person name="Liu W."/>
            <person name="Liu Z."/>
            <person name="Liu J."/>
            <person name="Guo Q."/>
            <person name="Huang H."/>
            <person name="Sederoff R.R."/>
            <person name="Wang G."/>
            <person name="Qu G."/>
            <person name="Chen S."/>
        </authorList>
    </citation>
    <scope>NUCLEOTIDE SEQUENCE</scope>
    <source>
        <strain evidence="8">SC-2020</strain>
    </source>
</reference>
<keyword evidence="9" id="KW-1185">Reference proteome</keyword>
<keyword evidence="4" id="KW-0804">Transcription</keyword>
<accession>A0AAD6VW09</accession>